<proteinExistence type="inferred from homology"/>
<evidence type="ECO:0000256" key="5">
    <source>
        <dbReference type="ARBA" id="ARBA00023002"/>
    </source>
</evidence>
<dbReference type="GO" id="GO:0016705">
    <property type="term" value="F:oxidoreductase activity, acting on paired donors, with incorporation or reduction of molecular oxygen"/>
    <property type="evidence" value="ECO:0007669"/>
    <property type="project" value="InterPro"/>
</dbReference>
<organism evidence="9 10">
    <name type="scientific">Aspergillus sclerotioniger CBS 115572</name>
    <dbReference type="NCBI Taxonomy" id="1450535"/>
    <lineage>
        <taxon>Eukaryota</taxon>
        <taxon>Fungi</taxon>
        <taxon>Dikarya</taxon>
        <taxon>Ascomycota</taxon>
        <taxon>Pezizomycotina</taxon>
        <taxon>Eurotiomycetes</taxon>
        <taxon>Eurotiomycetidae</taxon>
        <taxon>Eurotiales</taxon>
        <taxon>Aspergillaceae</taxon>
        <taxon>Aspergillus</taxon>
        <taxon>Aspergillus subgen. Circumdati</taxon>
    </lineage>
</organism>
<dbReference type="SUPFAM" id="SSF48264">
    <property type="entry name" value="Cytochrome P450"/>
    <property type="match status" value="1"/>
</dbReference>
<comment type="caution">
    <text evidence="9">The sequence shown here is derived from an EMBL/GenBank/DDBJ whole genome shotgun (WGS) entry which is preliminary data.</text>
</comment>
<keyword evidence="5" id="KW-0560">Oxidoreductase</keyword>
<evidence type="ECO:0000313" key="10">
    <source>
        <dbReference type="Proteomes" id="UP000246702"/>
    </source>
</evidence>
<evidence type="ECO:0000256" key="2">
    <source>
        <dbReference type="ARBA" id="ARBA00010617"/>
    </source>
</evidence>
<evidence type="ECO:0000256" key="3">
    <source>
        <dbReference type="ARBA" id="ARBA00022617"/>
    </source>
</evidence>
<keyword evidence="3 8" id="KW-0349">Heme</keyword>
<gene>
    <name evidence="9" type="ORF">BO94DRAFT_559399</name>
</gene>
<comment type="cofactor">
    <cofactor evidence="1 8">
        <name>heme</name>
        <dbReference type="ChEBI" id="CHEBI:30413"/>
    </cofactor>
</comment>
<dbReference type="RefSeq" id="XP_025464036.1">
    <property type="nucleotide sequence ID" value="XM_025614066.1"/>
</dbReference>
<accession>A0A317VR56</accession>
<dbReference type="InterPro" id="IPR036396">
    <property type="entry name" value="Cyt_P450_sf"/>
</dbReference>
<protein>
    <submittedName>
        <fullName evidence="9">Cytochrome P450</fullName>
    </submittedName>
</protein>
<dbReference type="GO" id="GO:0004497">
    <property type="term" value="F:monooxygenase activity"/>
    <property type="evidence" value="ECO:0007669"/>
    <property type="project" value="UniProtKB-KW"/>
</dbReference>
<evidence type="ECO:0000256" key="6">
    <source>
        <dbReference type="ARBA" id="ARBA00023004"/>
    </source>
</evidence>
<dbReference type="InterPro" id="IPR002403">
    <property type="entry name" value="Cyt_P450_E_grp-IV"/>
</dbReference>
<comment type="similarity">
    <text evidence="2">Belongs to the cytochrome P450 family.</text>
</comment>
<evidence type="ECO:0000256" key="1">
    <source>
        <dbReference type="ARBA" id="ARBA00001971"/>
    </source>
</evidence>
<keyword evidence="10" id="KW-1185">Reference proteome</keyword>
<keyword evidence="7" id="KW-0503">Monooxygenase</keyword>
<keyword evidence="4 8" id="KW-0479">Metal-binding</keyword>
<evidence type="ECO:0000256" key="7">
    <source>
        <dbReference type="ARBA" id="ARBA00023033"/>
    </source>
</evidence>
<dbReference type="Pfam" id="PF00067">
    <property type="entry name" value="p450"/>
    <property type="match status" value="1"/>
</dbReference>
<dbReference type="PRINTS" id="PR00465">
    <property type="entry name" value="EP450IV"/>
</dbReference>
<evidence type="ECO:0000256" key="4">
    <source>
        <dbReference type="ARBA" id="ARBA00022723"/>
    </source>
</evidence>
<dbReference type="PANTHER" id="PTHR24304">
    <property type="entry name" value="CYTOCHROME P450 FAMILY 7"/>
    <property type="match status" value="1"/>
</dbReference>
<dbReference type="InterPro" id="IPR001128">
    <property type="entry name" value="Cyt_P450"/>
</dbReference>
<dbReference type="Proteomes" id="UP000246702">
    <property type="component" value="Unassembled WGS sequence"/>
</dbReference>
<evidence type="ECO:0000313" key="9">
    <source>
        <dbReference type="EMBL" id="PWY76039.1"/>
    </source>
</evidence>
<sequence>MFDMVSHALPLGLYVLVLLCLVRCSILLNKRPFPANAPKFISGYPVVGALRLFFDRGRFCQSSKTASPTGNYSYYLGRQRVVGLSGPQGRKTFFECRDLDLEQGVDLFVPFTSAVEAANDPSIETHISYFRTTVRTALLRTQSLEFIPAAIDACTTSTLNRIKIKGLIDPFQDLSWLYAQSTMAVLGVDEVARSPELSRKLSELVSAIDGTFSAIDMVIPWLLNPFHIPVMIAMGRLYVMMWKIIRNQQQQQPHKRDLYNESMLPSLIEKGRSTRAILKGNSPTVASWLLVGLATNASWMARIRQEVNQVVAKHRKDGESAEQVLRTLNAHAWENEFPLIDACHLESIRLTAGLLLCRKNISPTDVPIGDTGEVIPPGAYVTYHAEEANMDPNIYPYPQRWDPGRFLSDRAEHLKEPLAYAGFGAGRQKCLGENSNVHASGEIRHHV</sequence>
<dbReference type="Gene3D" id="1.10.630.10">
    <property type="entry name" value="Cytochrome P450"/>
    <property type="match status" value="1"/>
</dbReference>
<feature type="binding site" description="axial binding residue" evidence="8">
    <location>
        <position position="430"/>
    </location>
    <ligand>
        <name>heme</name>
        <dbReference type="ChEBI" id="CHEBI:30413"/>
    </ligand>
    <ligandPart>
        <name>Fe</name>
        <dbReference type="ChEBI" id="CHEBI:18248"/>
    </ligandPart>
</feature>
<name>A0A317VR56_9EURO</name>
<dbReference type="PANTHER" id="PTHR24304:SF2">
    <property type="entry name" value="24-HYDROXYCHOLESTEROL 7-ALPHA-HYDROXYLASE"/>
    <property type="match status" value="1"/>
</dbReference>
<keyword evidence="6 8" id="KW-0408">Iron</keyword>
<dbReference type="AlphaFoldDB" id="A0A317VR56"/>
<dbReference type="InterPro" id="IPR050529">
    <property type="entry name" value="CYP450_sterol_14alpha_dmase"/>
</dbReference>
<dbReference type="EMBL" id="MSFK01000028">
    <property type="protein sequence ID" value="PWY76039.1"/>
    <property type="molecule type" value="Genomic_DNA"/>
</dbReference>
<dbReference type="GO" id="GO:0020037">
    <property type="term" value="F:heme binding"/>
    <property type="evidence" value="ECO:0007669"/>
    <property type="project" value="InterPro"/>
</dbReference>
<dbReference type="GO" id="GO:0005506">
    <property type="term" value="F:iron ion binding"/>
    <property type="evidence" value="ECO:0007669"/>
    <property type="project" value="InterPro"/>
</dbReference>
<reference evidence="9 10" key="1">
    <citation type="submission" date="2016-12" db="EMBL/GenBank/DDBJ databases">
        <title>The genomes of Aspergillus section Nigri reveals drivers in fungal speciation.</title>
        <authorList>
            <consortium name="DOE Joint Genome Institute"/>
            <person name="Vesth T.C."/>
            <person name="Nybo J."/>
            <person name="Theobald S."/>
            <person name="Brandl J."/>
            <person name="Frisvad J.C."/>
            <person name="Nielsen K.F."/>
            <person name="Lyhne E.K."/>
            <person name="Kogle M.E."/>
            <person name="Kuo A."/>
            <person name="Riley R."/>
            <person name="Clum A."/>
            <person name="Nolan M."/>
            <person name="Lipzen A."/>
            <person name="Salamov A."/>
            <person name="Henrissat B."/>
            <person name="Wiebenga A."/>
            <person name="De Vries R.P."/>
            <person name="Grigoriev I.V."/>
            <person name="Mortensen U.H."/>
            <person name="Andersen M.R."/>
            <person name="Baker S.E."/>
        </authorList>
    </citation>
    <scope>NUCLEOTIDE SEQUENCE [LARGE SCALE GENOMIC DNA]</scope>
    <source>
        <strain evidence="9 10">CBS 115572</strain>
    </source>
</reference>
<dbReference type="GeneID" id="37116209"/>
<dbReference type="OrthoDB" id="1055148at2759"/>
<evidence type="ECO:0000256" key="8">
    <source>
        <dbReference type="PIRSR" id="PIRSR602403-1"/>
    </source>
</evidence>
<dbReference type="STRING" id="1450535.A0A317VR56"/>